<feature type="compositionally biased region" description="Polar residues" evidence="1">
    <location>
        <begin position="33"/>
        <end position="46"/>
    </location>
</feature>
<proteinExistence type="predicted"/>
<feature type="compositionally biased region" description="Acidic residues" evidence="1">
    <location>
        <begin position="58"/>
        <end position="73"/>
    </location>
</feature>
<comment type="caution">
    <text evidence="2">The sequence shown here is derived from an EMBL/GenBank/DDBJ whole genome shotgun (WGS) entry which is preliminary data.</text>
</comment>
<dbReference type="AlphaFoldDB" id="A0A8K0KRA6"/>
<dbReference type="Proteomes" id="UP000792457">
    <property type="component" value="Unassembled WGS sequence"/>
</dbReference>
<sequence length="109" mass="12480">MAELDYIEVVERIKEGYESDVMEDVNCEEAVNISSGEAKSLPSNPSYVRETSEAKDSEEQDSEDENYKDEDYADGMYGRYQKGHKNSYDVDEDFKTTLRLELTPSDLSI</sequence>
<reference evidence="2" key="2">
    <citation type="submission" date="2017-10" db="EMBL/GenBank/DDBJ databases">
        <title>Ladona fulva Genome sequencing and assembly.</title>
        <authorList>
            <person name="Murali S."/>
            <person name="Richards S."/>
            <person name="Bandaranaike D."/>
            <person name="Bellair M."/>
            <person name="Blankenburg K."/>
            <person name="Chao H."/>
            <person name="Dinh H."/>
            <person name="Doddapaneni H."/>
            <person name="Dugan-Rocha S."/>
            <person name="Elkadiri S."/>
            <person name="Gnanaolivu R."/>
            <person name="Hernandez B."/>
            <person name="Skinner E."/>
            <person name="Javaid M."/>
            <person name="Lee S."/>
            <person name="Li M."/>
            <person name="Ming W."/>
            <person name="Munidasa M."/>
            <person name="Muniz J."/>
            <person name="Nguyen L."/>
            <person name="Hughes D."/>
            <person name="Osuji N."/>
            <person name="Pu L.-L."/>
            <person name="Puazo M."/>
            <person name="Qu C."/>
            <person name="Quiroz J."/>
            <person name="Raj R."/>
            <person name="Weissenberger G."/>
            <person name="Xin Y."/>
            <person name="Zou X."/>
            <person name="Han Y."/>
            <person name="Worley K."/>
            <person name="Muzny D."/>
            <person name="Gibbs R."/>
        </authorList>
    </citation>
    <scope>NUCLEOTIDE SEQUENCE</scope>
    <source>
        <strain evidence="2">Sampled in the wild</strain>
    </source>
</reference>
<gene>
    <name evidence="2" type="ORF">J437_LFUL012748</name>
</gene>
<accession>A0A8K0KRA6</accession>
<dbReference type="EMBL" id="KZ309633">
    <property type="protein sequence ID" value="KAG8239412.1"/>
    <property type="molecule type" value="Genomic_DNA"/>
</dbReference>
<reference evidence="2" key="1">
    <citation type="submission" date="2013-04" db="EMBL/GenBank/DDBJ databases">
        <authorList>
            <person name="Qu J."/>
            <person name="Murali S.C."/>
            <person name="Bandaranaike D."/>
            <person name="Bellair M."/>
            <person name="Blankenburg K."/>
            <person name="Chao H."/>
            <person name="Dinh H."/>
            <person name="Doddapaneni H."/>
            <person name="Downs B."/>
            <person name="Dugan-Rocha S."/>
            <person name="Elkadiri S."/>
            <person name="Gnanaolivu R.D."/>
            <person name="Hernandez B."/>
            <person name="Javaid M."/>
            <person name="Jayaseelan J.C."/>
            <person name="Lee S."/>
            <person name="Li M."/>
            <person name="Ming W."/>
            <person name="Munidasa M."/>
            <person name="Muniz J."/>
            <person name="Nguyen L."/>
            <person name="Ongeri F."/>
            <person name="Osuji N."/>
            <person name="Pu L.-L."/>
            <person name="Puazo M."/>
            <person name="Qu C."/>
            <person name="Quiroz J."/>
            <person name="Raj R."/>
            <person name="Weissenberger G."/>
            <person name="Xin Y."/>
            <person name="Zou X."/>
            <person name="Han Y."/>
            <person name="Richards S."/>
            <person name="Worley K."/>
            <person name="Muzny D."/>
            <person name="Gibbs R."/>
        </authorList>
    </citation>
    <scope>NUCLEOTIDE SEQUENCE</scope>
    <source>
        <strain evidence="2">Sampled in the wild</strain>
    </source>
</reference>
<feature type="region of interest" description="Disordered" evidence="1">
    <location>
        <begin position="33"/>
        <end position="88"/>
    </location>
</feature>
<organism evidence="2 3">
    <name type="scientific">Ladona fulva</name>
    <name type="common">Scarce chaser dragonfly</name>
    <name type="synonym">Libellula fulva</name>
    <dbReference type="NCBI Taxonomy" id="123851"/>
    <lineage>
        <taxon>Eukaryota</taxon>
        <taxon>Metazoa</taxon>
        <taxon>Ecdysozoa</taxon>
        <taxon>Arthropoda</taxon>
        <taxon>Hexapoda</taxon>
        <taxon>Insecta</taxon>
        <taxon>Pterygota</taxon>
        <taxon>Palaeoptera</taxon>
        <taxon>Odonata</taxon>
        <taxon>Epiprocta</taxon>
        <taxon>Anisoptera</taxon>
        <taxon>Libelluloidea</taxon>
        <taxon>Libellulidae</taxon>
        <taxon>Ladona</taxon>
    </lineage>
</organism>
<evidence type="ECO:0000313" key="3">
    <source>
        <dbReference type="Proteomes" id="UP000792457"/>
    </source>
</evidence>
<evidence type="ECO:0000313" key="2">
    <source>
        <dbReference type="EMBL" id="KAG8239412.1"/>
    </source>
</evidence>
<evidence type="ECO:0000256" key="1">
    <source>
        <dbReference type="SAM" id="MobiDB-lite"/>
    </source>
</evidence>
<protein>
    <submittedName>
        <fullName evidence="2">Uncharacterized protein</fullName>
    </submittedName>
</protein>
<feature type="non-terminal residue" evidence="2">
    <location>
        <position position="109"/>
    </location>
</feature>
<name>A0A8K0KRA6_LADFU</name>
<keyword evidence="3" id="KW-1185">Reference proteome</keyword>